<keyword evidence="5" id="KW-0863">Zinc-finger</keyword>
<dbReference type="InterPro" id="IPR036236">
    <property type="entry name" value="Znf_C2H2_sf"/>
</dbReference>
<dbReference type="SMART" id="SM00717">
    <property type="entry name" value="SANT"/>
    <property type="match status" value="1"/>
</dbReference>
<feature type="region of interest" description="Disordered" evidence="6">
    <location>
        <begin position="729"/>
        <end position="771"/>
    </location>
</feature>
<dbReference type="SUPFAM" id="SSF57667">
    <property type="entry name" value="beta-beta-alpha zinc fingers"/>
    <property type="match status" value="2"/>
</dbReference>
<feature type="domain" description="SANT" evidence="9">
    <location>
        <begin position="1195"/>
        <end position="1246"/>
    </location>
</feature>
<evidence type="ECO:0000256" key="3">
    <source>
        <dbReference type="ARBA" id="ARBA00023163"/>
    </source>
</evidence>
<gene>
    <name evidence="10" type="ORF">NTJ_04123</name>
</gene>
<evidence type="ECO:0000256" key="6">
    <source>
        <dbReference type="SAM" id="MobiDB-lite"/>
    </source>
</evidence>
<dbReference type="InterPro" id="IPR013087">
    <property type="entry name" value="Znf_C2H2_type"/>
</dbReference>
<dbReference type="Proteomes" id="UP001307889">
    <property type="component" value="Chromosome 2"/>
</dbReference>
<dbReference type="PROSITE" id="PS51156">
    <property type="entry name" value="ELM2"/>
    <property type="match status" value="1"/>
</dbReference>
<dbReference type="Pfam" id="PF01448">
    <property type="entry name" value="ELM2"/>
    <property type="match status" value="1"/>
</dbReference>
<comment type="subcellular location">
    <subcellularLocation>
        <location evidence="1">Nucleus</location>
    </subcellularLocation>
</comment>
<proteinExistence type="predicted"/>
<feature type="compositionally biased region" description="Polar residues" evidence="6">
    <location>
        <begin position="581"/>
        <end position="591"/>
    </location>
</feature>
<feature type="domain" description="C2H2-type" evidence="7">
    <location>
        <begin position="272"/>
        <end position="299"/>
    </location>
</feature>
<keyword evidence="11" id="KW-1185">Reference proteome</keyword>
<dbReference type="SMART" id="SM00355">
    <property type="entry name" value="ZnF_C2H2"/>
    <property type="match status" value="5"/>
</dbReference>
<feature type="compositionally biased region" description="Basic and acidic residues" evidence="6">
    <location>
        <begin position="159"/>
        <end position="178"/>
    </location>
</feature>
<evidence type="ECO:0000313" key="10">
    <source>
        <dbReference type="EMBL" id="BES91315.1"/>
    </source>
</evidence>
<dbReference type="InterPro" id="IPR000949">
    <property type="entry name" value="ELM2_dom"/>
</dbReference>
<dbReference type="SUPFAM" id="SSF46689">
    <property type="entry name" value="Homeodomain-like"/>
    <property type="match status" value="1"/>
</dbReference>
<evidence type="ECO:0000256" key="1">
    <source>
        <dbReference type="ARBA" id="ARBA00004123"/>
    </source>
</evidence>
<organism evidence="10 11">
    <name type="scientific">Nesidiocoris tenuis</name>
    <dbReference type="NCBI Taxonomy" id="355587"/>
    <lineage>
        <taxon>Eukaryota</taxon>
        <taxon>Metazoa</taxon>
        <taxon>Ecdysozoa</taxon>
        <taxon>Arthropoda</taxon>
        <taxon>Hexapoda</taxon>
        <taxon>Insecta</taxon>
        <taxon>Pterygota</taxon>
        <taxon>Neoptera</taxon>
        <taxon>Paraneoptera</taxon>
        <taxon>Hemiptera</taxon>
        <taxon>Heteroptera</taxon>
        <taxon>Panheteroptera</taxon>
        <taxon>Cimicomorpha</taxon>
        <taxon>Miridae</taxon>
        <taxon>Dicyphina</taxon>
        <taxon>Nesidiocoris</taxon>
    </lineage>
</organism>
<dbReference type="PROSITE" id="PS00028">
    <property type="entry name" value="ZINC_FINGER_C2H2_1"/>
    <property type="match status" value="5"/>
</dbReference>
<dbReference type="Gene3D" id="1.10.10.60">
    <property type="entry name" value="Homeodomain-like"/>
    <property type="match status" value="1"/>
</dbReference>
<feature type="compositionally biased region" description="Low complexity" evidence="6">
    <location>
        <begin position="743"/>
        <end position="756"/>
    </location>
</feature>
<evidence type="ECO:0000259" key="8">
    <source>
        <dbReference type="PROSITE" id="PS51156"/>
    </source>
</evidence>
<reference evidence="10 11" key="1">
    <citation type="submission" date="2023-09" db="EMBL/GenBank/DDBJ databases">
        <title>Nesidiocoris tenuis whole genome shotgun sequence.</title>
        <authorList>
            <person name="Shibata T."/>
            <person name="Shimoda M."/>
            <person name="Kobayashi T."/>
            <person name="Uehara T."/>
        </authorList>
    </citation>
    <scope>NUCLEOTIDE SEQUENCE [LARGE SCALE GENOMIC DNA]</scope>
    <source>
        <strain evidence="10 11">Japan</strain>
    </source>
</reference>
<feature type="domain" description="C2H2-type" evidence="7">
    <location>
        <begin position="1270"/>
        <end position="1299"/>
    </location>
</feature>
<keyword evidence="5" id="KW-0479">Metal-binding</keyword>
<protein>
    <submittedName>
        <fullName evidence="10">ELM2 domain</fullName>
    </submittedName>
</protein>
<sequence>MQDGQSFEVGEVRLEGTFTSSSPGRTLYMYSATTTPGEPGVTLQLRDPDEDADVDDKSGSLSSVLARIQGEGGSGAGGTLTIGFGGGVSSEPDIESSIDVLLGPNAISSSTGQANSTGFSGLFTGDGGGDLALSPLAATSDSFLNDNSASPQLSNTDIDTEKNALPENSAKKLEERSLPKLSAGADSKTTAGNLRFVTLQKRPRTFLVHALESNEEEKCGGDSNKLCVKKPRSKASSPNRQGPQQCQTCGKIFGNASALAKHKLTHSDERKYVCTMCGKAFKRQDHLNGHMLTHRNKKPYECRAEGCGKSYCDARSLRRHTENHHSGLHLPNSSAPSPSSSSVSGGLAGLASNGKDDELGGGASPSGANGCIQFAPAPQISSSSMVSSASSALSPDSTASSASVTTPSVNNVTASATVSANKIHTISHLQQLLASEPTNPSLVTTGSTVSSCLSKIPPSSSKPVECNLCHRKFKNIPALNGHMRLHGGYFKKDSDSKKCEKKEVTGPPLQTASVSVRALIEEKIIQKRTNPSLSTHSLAMQHNSNHVSVATGVTISDQLPTKHVGLASNFTSGAVRPSDMSLPTSTPSSQLGVDHPLFKRSPNKMIVKRASSDPGLLLPSASNSITTQLHLTLPPKSSSLMDDGYLSPPLPEDVLEQVESVRESMLLQGVDPNQLADSIQAATLQEIASLEEYQSQSPSPRSIQPHQDIQSVLDSPLPVGLADFAYSHSQRNDTDSPLPPGQPYSSSPLPSPSFTYPTPPASQEGHSPSIAPLQSVISNGAVASPLSAAFYTSPMSSSAAVEAALSEVLPPNNYPSSPPTSPLSDSPVPSPLSLPPESTSPLPHHVFQSQMMPNSEDPLLSSSPRDFCPRKRFDFQALKLLTSGTLDFGNAGAQGVTGIVLDRNGELKLIQTSCIQPMKPCSVNTNSSNNNNATLYMNPKPKSDGNICNEVNTKLSTSPMKIPLTLRQMINGHGQSLDSLKEELEDVFFLSPSVPASPVRTKKRLKLENPMTNNSFVSRLRKPREKLSDEEDNLLYTPPPMLPPMRHGRGLYWHTVTPWSSARGAHSDDKSLDKMCLEPAIESDSSAHINVGDEYQATKIPECDPKNYDYNESGSVHERLLWDTSIIKNPVDDKKVSMYLEFACCGAVPGGGRNKEYALHILQMCGGNIHDAMLRLIQPTPALHEDHPLLSFDYPDSERWTSCEIEAFQVAIMKFEKDFSSIAQEIGSKTRKQCVQFYYIWKKLCPEDYKRLRSVNDTDLTTTSSESRLFVCEHQDCSASFNSRAALTGHTRLHLSSTGTRCGTPDRRNYHASQLPGSETLEEFPCKICGKSERILGKLTRKTIE</sequence>
<feature type="domain" description="C2H2-type" evidence="7">
    <location>
        <begin position="300"/>
        <end position="330"/>
    </location>
</feature>
<dbReference type="SMART" id="SM01189">
    <property type="entry name" value="ELM2"/>
    <property type="match status" value="1"/>
</dbReference>
<evidence type="ECO:0000256" key="2">
    <source>
        <dbReference type="ARBA" id="ARBA00023015"/>
    </source>
</evidence>
<dbReference type="PROSITE" id="PS50157">
    <property type="entry name" value="ZINC_FINGER_C2H2_2"/>
    <property type="match status" value="5"/>
</dbReference>
<feature type="region of interest" description="Disordered" evidence="6">
    <location>
        <begin position="323"/>
        <end position="367"/>
    </location>
</feature>
<keyword evidence="2" id="KW-0805">Transcription regulation</keyword>
<dbReference type="InterPro" id="IPR017884">
    <property type="entry name" value="SANT_dom"/>
</dbReference>
<feature type="compositionally biased region" description="Low complexity" evidence="6">
    <location>
        <begin position="330"/>
        <end position="352"/>
    </location>
</feature>
<evidence type="ECO:0000259" key="9">
    <source>
        <dbReference type="PROSITE" id="PS51293"/>
    </source>
</evidence>
<evidence type="ECO:0000256" key="5">
    <source>
        <dbReference type="PROSITE-ProRule" id="PRU00042"/>
    </source>
</evidence>
<dbReference type="Pfam" id="PF00096">
    <property type="entry name" value="zf-C2H2"/>
    <property type="match status" value="3"/>
</dbReference>
<feature type="region of interest" description="Disordered" evidence="6">
    <location>
        <begin position="811"/>
        <end position="862"/>
    </location>
</feature>
<feature type="region of interest" description="Disordered" evidence="6">
    <location>
        <begin position="576"/>
        <end position="596"/>
    </location>
</feature>
<dbReference type="Pfam" id="PF13912">
    <property type="entry name" value="zf-C2H2_6"/>
    <property type="match status" value="1"/>
</dbReference>
<name>A0ABN7AGC5_9HEMI</name>
<dbReference type="PROSITE" id="PS51293">
    <property type="entry name" value="SANT"/>
    <property type="match status" value="1"/>
</dbReference>
<dbReference type="Pfam" id="PF00249">
    <property type="entry name" value="Myb_DNA-binding"/>
    <property type="match status" value="1"/>
</dbReference>
<dbReference type="PANTHER" id="PTHR16089">
    <property type="entry name" value="REST COREPRESSOR COREST PROTEIN-RELATED"/>
    <property type="match status" value="1"/>
</dbReference>
<dbReference type="EMBL" id="AP028910">
    <property type="protein sequence ID" value="BES91315.1"/>
    <property type="molecule type" value="Genomic_DNA"/>
</dbReference>
<feature type="domain" description="C2H2-type" evidence="7">
    <location>
        <begin position="464"/>
        <end position="491"/>
    </location>
</feature>
<keyword evidence="4" id="KW-0539">Nucleus</keyword>
<feature type="domain" description="ELM2" evidence="8">
    <location>
        <begin position="1087"/>
        <end position="1180"/>
    </location>
</feature>
<accession>A0ABN7AGC5</accession>
<feature type="compositionally biased region" description="Pro residues" evidence="6">
    <location>
        <begin position="812"/>
        <end position="821"/>
    </location>
</feature>
<feature type="region of interest" description="Disordered" evidence="6">
    <location>
        <begin position="143"/>
        <end position="186"/>
    </location>
</feature>
<dbReference type="InterPro" id="IPR051066">
    <property type="entry name" value="Trans_reg/Corepressor"/>
</dbReference>
<evidence type="ECO:0000259" key="7">
    <source>
        <dbReference type="PROSITE" id="PS50157"/>
    </source>
</evidence>
<evidence type="ECO:0000256" key="4">
    <source>
        <dbReference type="ARBA" id="ARBA00023242"/>
    </source>
</evidence>
<feature type="domain" description="C2H2-type" evidence="7">
    <location>
        <begin position="244"/>
        <end position="271"/>
    </location>
</feature>
<dbReference type="InterPro" id="IPR009057">
    <property type="entry name" value="Homeodomain-like_sf"/>
</dbReference>
<feature type="compositionally biased region" description="Polar residues" evidence="6">
    <location>
        <begin position="143"/>
        <end position="157"/>
    </location>
</feature>
<keyword evidence="3" id="KW-0804">Transcription</keyword>
<dbReference type="Gene3D" id="3.30.160.60">
    <property type="entry name" value="Classic Zinc Finger"/>
    <property type="match status" value="4"/>
</dbReference>
<evidence type="ECO:0000313" key="11">
    <source>
        <dbReference type="Proteomes" id="UP001307889"/>
    </source>
</evidence>
<dbReference type="PANTHER" id="PTHR16089:SF40">
    <property type="entry name" value="SUPPRESSOR OF ACTIVATED EGL-4 PROTEIN 1"/>
    <property type="match status" value="1"/>
</dbReference>
<keyword evidence="5" id="KW-0862">Zinc</keyword>
<dbReference type="InterPro" id="IPR001005">
    <property type="entry name" value="SANT/Myb"/>
</dbReference>